<dbReference type="AlphaFoldDB" id="A0AA46WRS8"/>
<name>A0AA46WRS8_RHORH</name>
<evidence type="ECO:0000313" key="2">
    <source>
        <dbReference type="EMBL" id="UZF43188.1"/>
    </source>
</evidence>
<protein>
    <submittedName>
        <fullName evidence="2">Helix-turn-helix domain-containing protein</fullName>
    </submittedName>
</protein>
<reference evidence="2 3" key="1">
    <citation type="journal article" date="2021" name="Front. Microbiol.">
        <title>Bacterial Transformation of Aromatic Monomers in Softwood Black Liquor.</title>
        <authorList>
            <person name="Navas L.E."/>
            <person name="Dexter G."/>
            <person name="Liu J."/>
            <person name="Levy-Booth D."/>
            <person name="Cho M."/>
            <person name="Jang S.K."/>
            <person name="Mansfield S.D."/>
            <person name="Renneckar S."/>
            <person name="Mohn W.W."/>
            <person name="Eltis L.D."/>
        </authorList>
    </citation>
    <scope>NUCLEOTIDE SEQUENCE [LARGE SCALE GENOMIC DNA]</scope>
    <source>
        <strain evidence="2 3">GD02</strain>
    </source>
</reference>
<accession>A0AA46WRS8</accession>
<dbReference type="EMBL" id="CP083974">
    <property type="protein sequence ID" value="UZF43188.1"/>
    <property type="molecule type" value="Genomic_DNA"/>
</dbReference>
<sequence>MSDVPSWRYDWRKAVNRDYRLTHTERRVLFELDSAANPDGTNARPGNTLIAENLRMNAEKGMNEKSVRRALDRGVELGYIEQTAKARRVSESVWLAAVWRLIPPASVDTQMSSNNQSSVDIPESSVDILEPTSGHSASHEWTSGCPDTRSLTPDHSHQSTNTSVVAPASTSRKRSSPTRGVRISEDFQPQQENVEWAETNHPGVDLSTETEKFVNYWLAESGAKAAKRNWDRTWRNWIINAAKYASARPARSTSPYGNQHFDIGESVGALYFGQPKEHERPSYADSYVIEGEIA</sequence>
<organism evidence="2 3">
    <name type="scientific">Rhodococcus rhodochrous</name>
    <dbReference type="NCBI Taxonomy" id="1829"/>
    <lineage>
        <taxon>Bacteria</taxon>
        <taxon>Bacillati</taxon>
        <taxon>Actinomycetota</taxon>
        <taxon>Actinomycetes</taxon>
        <taxon>Mycobacteriales</taxon>
        <taxon>Nocardiaceae</taxon>
        <taxon>Rhodococcus</taxon>
    </lineage>
</organism>
<proteinExistence type="predicted"/>
<dbReference type="Proteomes" id="UP001162740">
    <property type="component" value="Chromosome"/>
</dbReference>
<dbReference type="RefSeq" id="WP_229582062.1">
    <property type="nucleotide sequence ID" value="NZ_CP083974.1"/>
</dbReference>
<feature type="compositionally biased region" description="Polar residues" evidence="1">
    <location>
        <begin position="158"/>
        <end position="170"/>
    </location>
</feature>
<feature type="region of interest" description="Disordered" evidence="1">
    <location>
        <begin position="127"/>
        <end position="182"/>
    </location>
</feature>
<gene>
    <name evidence="2" type="ORF">KUM34_014840</name>
</gene>
<evidence type="ECO:0000313" key="3">
    <source>
        <dbReference type="Proteomes" id="UP001162740"/>
    </source>
</evidence>
<evidence type="ECO:0000256" key="1">
    <source>
        <dbReference type="SAM" id="MobiDB-lite"/>
    </source>
</evidence>